<dbReference type="InterPro" id="IPR033690">
    <property type="entry name" value="Adenylat_kinase_CS"/>
</dbReference>
<sequence>MSLVHTFELLSQLRQSLESLQQSKRLVFVLIGAPGCGKGTHAQWLSKEFNMLHLSTGEALRQEIAKGTPLGVRLKASMEAGQLVSEEAICNIVSNFIEQNRGPQGYIFDGFPRSIRQAETLEKALAKHGERVSAVLFFSANDQTIMSRLSGRRIHLPSGRTYHVTGKPPKVPGKDDVTGEDLVQRSDDCAEAIKQRLETYKRETQPLINFYRERKLLLTLNGNEEYPTVHRDIKELYALAKTMQRVEHPDN</sequence>
<dbReference type="CDD" id="cd01428">
    <property type="entry name" value="ADK"/>
    <property type="match status" value="1"/>
</dbReference>
<dbReference type="FunFam" id="3.40.50.300:FF:000106">
    <property type="entry name" value="Adenylate kinase mitochondrial"/>
    <property type="match status" value="1"/>
</dbReference>
<evidence type="ECO:0000256" key="2">
    <source>
        <dbReference type="ARBA" id="ARBA00022741"/>
    </source>
</evidence>
<accession>A0A6P6Y9W7</accession>
<dbReference type="HAMAP" id="MF_00235">
    <property type="entry name" value="Adenylate_kinase_Adk"/>
    <property type="match status" value="1"/>
</dbReference>
<evidence type="ECO:0000259" key="5">
    <source>
        <dbReference type="Pfam" id="PF05191"/>
    </source>
</evidence>
<evidence type="ECO:0000313" key="7">
    <source>
        <dbReference type="RefSeq" id="XP_027201374.1"/>
    </source>
</evidence>
<dbReference type="InterPro" id="IPR006259">
    <property type="entry name" value="Adenyl_kin_sub"/>
</dbReference>
<dbReference type="NCBIfam" id="TIGR01351">
    <property type="entry name" value="adk"/>
    <property type="match status" value="1"/>
</dbReference>
<dbReference type="Pfam" id="PF05191">
    <property type="entry name" value="ADK_lid"/>
    <property type="match status" value="1"/>
</dbReference>
<keyword evidence="6" id="KW-1185">Reference proteome</keyword>
<name>A0A6P6Y9W7_DERPT</name>
<organism evidence="6 7">
    <name type="scientific">Dermatophagoides pteronyssinus</name>
    <name type="common">European house dust mite</name>
    <dbReference type="NCBI Taxonomy" id="6956"/>
    <lineage>
        <taxon>Eukaryota</taxon>
        <taxon>Metazoa</taxon>
        <taxon>Ecdysozoa</taxon>
        <taxon>Arthropoda</taxon>
        <taxon>Chelicerata</taxon>
        <taxon>Arachnida</taxon>
        <taxon>Acari</taxon>
        <taxon>Acariformes</taxon>
        <taxon>Sarcoptiformes</taxon>
        <taxon>Astigmata</taxon>
        <taxon>Psoroptidia</taxon>
        <taxon>Analgoidea</taxon>
        <taxon>Pyroglyphidae</taxon>
        <taxon>Dermatophagoidinae</taxon>
        <taxon>Dermatophagoides</taxon>
    </lineage>
</organism>
<dbReference type="OMA" id="RRMKCAY"/>
<keyword evidence="3 4" id="KW-0418">Kinase</keyword>
<protein>
    <submittedName>
        <fullName evidence="7">Uncharacterized protein LOC113795379</fullName>
    </submittedName>
</protein>
<dbReference type="PRINTS" id="PR00094">
    <property type="entry name" value="ADENYLTKNASE"/>
</dbReference>
<proteinExistence type="inferred from homology"/>
<dbReference type="SUPFAM" id="SSF52540">
    <property type="entry name" value="P-loop containing nucleoside triphosphate hydrolases"/>
    <property type="match status" value="1"/>
</dbReference>
<dbReference type="InterPro" id="IPR007862">
    <property type="entry name" value="Adenylate_kinase_lid-dom"/>
</dbReference>
<dbReference type="OrthoDB" id="439792at2759"/>
<keyword evidence="2" id="KW-0547">Nucleotide-binding</keyword>
<dbReference type="PANTHER" id="PTHR23359">
    <property type="entry name" value="NUCLEOTIDE KINASE"/>
    <property type="match status" value="1"/>
</dbReference>
<dbReference type="RefSeq" id="XP_027201374.1">
    <property type="nucleotide sequence ID" value="XM_027345573.1"/>
</dbReference>
<evidence type="ECO:0000256" key="1">
    <source>
        <dbReference type="ARBA" id="ARBA00022679"/>
    </source>
</evidence>
<dbReference type="InterPro" id="IPR000850">
    <property type="entry name" value="Adenylat/UMP-CMP_kin"/>
</dbReference>
<evidence type="ECO:0000256" key="4">
    <source>
        <dbReference type="RuleBase" id="RU003330"/>
    </source>
</evidence>
<keyword evidence="1 4" id="KW-0808">Transferase</keyword>
<feature type="domain" description="Adenylate kinase active site lid" evidence="5">
    <location>
        <begin position="152"/>
        <end position="187"/>
    </location>
</feature>
<dbReference type="GO" id="GO:0004017">
    <property type="term" value="F:AMP kinase activity"/>
    <property type="evidence" value="ECO:0007669"/>
    <property type="project" value="InterPro"/>
</dbReference>
<evidence type="ECO:0000256" key="3">
    <source>
        <dbReference type="ARBA" id="ARBA00022777"/>
    </source>
</evidence>
<dbReference type="PROSITE" id="PS00113">
    <property type="entry name" value="ADENYLATE_KINASE"/>
    <property type="match status" value="1"/>
</dbReference>
<dbReference type="Proteomes" id="UP000515146">
    <property type="component" value="Unplaced"/>
</dbReference>
<dbReference type="InterPro" id="IPR027417">
    <property type="entry name" value="P-loop_NTPase"/>
</dbReference>
<reference evidence="7" key="1">
    <citation type="submission" date="2025-08" db="UniProtKB">
        <authorList>
            <consortium name="RefSeq"/>
        </authorList>
    </citation>
    <scope>IDENTIFICATION</scope>
    <source>
        <strain evidence="7">Airmid</strain>
    </source>
</reference>
<comment type="similarity">
    <text evidence="4">Belongs to the adenylate kinase family.</text>
</comment>
<dbReference type="AlphaFoldDB" id="A0A6P6Y9W7"/>
<dbReference type="Gene3D" id="3.40.50.300">
    <property type="entry name" value="P-loop containing nucleotide triphosphate hydrolases"/>
    <property type="match status" value="1"/>
</dbReference>
<dbReference type="Pfam" id="PF00406">
    <property type="entry name" value="ADK"/>
    <property type="match status" value="1"/>
</dbReference>
<gene>
    <name evidence="7" type="primary">LOC113795379</name>
</gene>
<evidence type="ECO:0000313" key="6">
    <source>
        <dbReference type="Proteomes" id="UP000515146"/>
    </source>
</evidence>
<dbReference type="InParanoid" id="A0A6P6Y9W7"/>
<dbReference type="KEGG" id="dpte:113795379"/>
<dbReference type="GO" id="GO:0005524">
    <property type="term" value="F:ATP binding"/>
    <property type="evidence" value="ECO:0007669"/>
    <property type="project" value="InterPro"/>
</dbReference>